<feature type="non-terminal residue" evidence="2">
    <location>
        <position position="1"/>
    </location>
</feature>
<feature type="compositionally biased region" description="Low complexity" evidence="1">
    <location>
        <begin position="29"/>
        <end position="39"/>
    </location>
</feature>
<keyword evidence="3" id="KW-1185">Reference proteome</keyword>
<sequence>MEQIVSISMRSCFRRTAGSQISDSESPKRSTNSASSSRSRIFRIGREWNSRWMEQIVSISMRSCFRRTAGSQISGPMSTKSSGSRIRGAGRRRDLVGSTENP</sequence>
<organism evidence="2 3">
    <name type="scientific">Phytophthora megakarya</name>
    <dbReference type="NCBI Taxonomy" id="4795"/>
    <lineage>
        <taxon>Eukaryota</taxon>
        <taxon>Sar</taxon>
        <taxon>Stramenopiles</taxon>
        <taxon>Oomycota</taxon>
        <taxon>Peronosporomycetes</taxon>
        <taxon>Peronosporales</taxon>
        <taxon>Peronosporaceae</taxon>
        <taxon>Phytophthora</taxon>
    </lineage>
</organism>
<comment type="caution">
    <text evidence="2">The sequence shown here is derived from an EMBL/GenBank/DDBJ whole genome shotgun (WGS) entry which is preliminary data.</text>
</comment>
<evidence type="ECO:0000256" key="1">
    <source>
        <dbReference type="SAM" id="MobiDB-lite"/>
    </source>
</evidence>
<reference evidence="3" key="1">
    <citation type="submission" date="2017-03" db="EMBL/GenBank/DDBJ databases">
        <title>Phytopthora megakarya and P. palmivora, two closely related causual agents of cacao black pod achieved similar genome size and gene model numbers by different mechanisms.</title>
        <authorList>
            <person name="Ali S."/>
            <person name="Shao J."/>
            <person name="Larry D.J."/>
            <person name="Kronmiller B."/>
            <person name="Shen D."/>
            <person name="Strem M.D."/>
            <person name="Melnick R.L."/>
            <person name="Guiltinan M.J."/>
            <person name="Tyler B.M."/>
            <person name="Meinhardt L.W."/>
            <person name="Bailey B.A."/>
        </authorList>
    </citation>
    <scope>NUCLEOTIDE SEQUENCE [LARGE SCALE GENOMIC DNA]</scope>
    <source>
        <strain evidence="3">zdho120</strain>
    </source>
</reference>
<proteinExistence type="predicted"/>
<feature type="region of interest" description="Disordered" evidence="1">
    <location>
        <begin position="69"/>
        <end position="102"/>
    </location>
</feature>
<evidence type="ECO:0000313" key="2">
    <source>
        <dbReference type="EMBL" id="OWY91106.1"/>
    </source>
</evidence>
<dbReference type="AlphaFoldDB" id="A0A225UES8"/>
<accession>A0A225UES8</accession>
<gene>
    <name evidence="2" type="ORF">PHMEG_00040456</name>
</gene>
<feature type="region of interest" description="Disordered" evidence="1">
    <location>
        <begin position="15"/>
        <end position="39"/>
    </location>
</feature>
<protein>
    <submittedName>
        <fullName evidence="2">Uncharacterized protein</fullName>
    </submittedName>
</protein>
<dbReference type="EMBL" id="NBNE01021063">
    <property type="protein sequence ID" value="OWY91106.1"/>
    <property type="molecule type" value="Genomic_DNA"/>
</dbReference>
<dbReference type="Proteomes" id="UP000198211">
    <property type="component" value="Unassembled WGS sequence"/>
</dbReference>
<evidence type="ECO:0000313" key="3">
    <source>
        <dbReference type="Proteomes" id="UP000198211"/>
    </source>
</evidence>
<name>A0A225UES8_9STRA</name>
<feature type="compositionally biased region" description="Polar residues" evidence="1">
    <location>
        <begin position="69"/>
        <end position="80"/>
    </location>
</feature>